<dbReference type="InterPro" id="IPR013783">
    <property type="entry name" value="Ig-like_fold"/>
</dbReference>
<proteinExistence type="predicted"/>
<evidence type="ECO:0000256" key="3">
    <source>
        <dbReference type="ARBA" id="ARBA00022837"/>
    </source>
</evidence>
<dbReference type="InterPro" id="IPR035986">
    <property type="entry name" value="PKD_dom_sf"/>
</dbReference>
<feature type="compositionally biased region" description="Basic and acidic residues" evidence="5">
    <location>
        <begin position="693"/>
        <end position="703"/>
    </location>
</feature>
<dbReference type="Pfam" id="PF03160">
    <property type="entry name" value="Calx-beta"/>
    <property type="match status" value="5"/>
</dbReference>
<dbReference type="Proteomes" id="UP001239462">
    <property type="component" value="Unassembled WGS sequence"/>
</dbReference>
<sequence>MFTTVRAFSNPTVRAKRNARFRDTIARLKRNHLRRCMLESLEDRRLLAVTTDPLTATNEVVFRGDAASNTVRFSVSEGYLQHDLGGQAGFDSDRDLDATIPGEQALLLGQIGSLTFDDLGGNDRIYFQGNETFDFATAAIHFSVGEITISPGVNLSTTDGRIDLVAVETIAVTSGASLSTVDGGIRMTANPDQSTSSSNTDYFSLNLDGANLVTAGSGAIELQGFGIHSGSNVSAGVGIEGGSSIRSTSLDANAGGIAISGIGADGRQSKHGLVARDSGNVIESAYGDISLDGIGGFRSDGGAQSFFGIYLTGLNVSSTGSGPEAATISVDGTGGAETSSTFGVRMLSSNVSFSSVDGDINLTGRGGQSETTSAAHGVVIDNIAYLRSTGTGPDAANIHIDGTVGTATETQTSALAGYGVLITGTPTEISTVDGDIMITGSGGEGGVNRNGVSVDATVSSTGIGQHAGKISVEGQGGDDTYGWGSFIKGQWSTVDGDIHFHGDGTSTDSRGSDGVSLREIDSIVSTGVGTDAGEILITGSASRGRGVILENSAGSITTVDGDITLADTDDSGVHLDGFGGLASTGTGPDAGKITIVEKRVSIRDLGIGISSVDGDITISSVTESGVGGGLYLADFGVLESTGTGPDAAKITLTGTTSDGTTNRHGLNISDSGGAPSIIRTVDGDITISGTGGDRTDPTDRYSENRGVTITDVSIQSAGTTSEAGLITIHGTGGDSGRNGYGVYLADGELSSVSGDVQLTGNASAGHGVYLLRNATELSGTGPLVGNLMIDGSSVHVSGSVSTVDGDFSAIASGSNFSGNFQSTGQGRFTVEATGQGGQTFVSGNVESITGDITVRGPQVNVSGIRSTGTGPDAADIRVEGHRILVTSSELTTVDGAIVLDSREDAGESNTAGVFLRKPIRSTGTGPDAKGISISSVGTSADAVVNMQTGTTLSTVDGDITINDAALFNDELLSGSVDLSGTVWVSSTGVGQHAGSIRIFGKSGDASGSLYGIDADTNNTGGFSTVDGELELRGESGEVDGSGASVGLKLTELSIESTGVTAGLGNVTLTGHSGSGTNGGYRGIDLQNIDFSTVAGNLRVEGHGGNGPGSSNVGMLVASSTFNSNGHGLGAGTITFDGTGGGGNSPYGIQFSNLDLISAYGDIHLIGQGGTLSETAPHYSESSGIKLGGYNTRIESTGTGEHAANITIDGTGGTGSTSGNYGIEFDAGDGILTSRDGNIVVNGVGGFGNSPGVFIEDWHLSSTGIGEFAGTILISGTGNLTQPGIFLNSQNVNYNYAINSIDGDITLTGTGSPTAIQSQVNSNPGTGRIESTGFGEHAANILIDGGDGSVSLSNDLTIRSIDGAIDLTGSRFALAASIESLGNNRAQTQDITLLGTSQGSSVSNISTFVADVSITSADAIAVNGTIKSVLDSIDAGTITIQETTTTTDNHGISFGDNGEIVSTVGDIWLSGSGGGNDYGIYGPKIVSLGTDKATAATITLIGTGNESGGRGVAIFGGNAESPNITTIAGDIEINGSGGSGTGSRNLGVYLTNAYIESTGLTKQHAGEILIIGTGGTGTSDLVGVEIRSSQSDIVSVAGDINIVGQAGTGSGTGNDGVMIRDASLIRSSGTDSEAANIRIEGSSPTSRGVYLISGRIESDGAGSIEVIANGVSDGTVDDLFVAGSSILGGSNSAAEIILTVDSFGLLTPAIIETSGTVNLQTRSLETSVSLGNGAAELSLDNSELALFGSELAALVIGTPNQPVANVDLSEVVLGRALTIHANDVSDQDGQDASLAGPLTFANVATPGSPLGQLLVDSDLVLASTNTFRLDIDGPTAGATSDGYDQIQVLGEVVLAPGTRLETLTNNAYPAAEDQQFVLIDNDGTDPINGIFGGLPEGTILENFLGTPLNARISYLGVDGATGNDVVLTTTNVKNPIYDFSASEYSVNEGDSDATTLVVSLQRSEETSIATSVDVRLNSGTASADIDFDAAPITVNFAPGQTTATVAIRVLGERLVEANETLSLTLENFSDYGFPGTTHPTATLTLINDEFAPVANFAGDFMPNEGTSVLFDASGSSDVEDNNEQLTFEWDLDFTGQFTVDATGQQINFYRADGPASQMVALRVTDTEGNATVTTQQVSTVNAAPIIAPMQPQTIKAYNYAELNLPVPFVDTGSLDTHTVEVDYGDGSPVETIELSNGERGFVVSHQYKVTTGTTINQIVTMTITDRDGATTTSNLAVDVEDLALTIPDNRPTLSIITPDLAISEQESYRIQPITVRLDRPFEVETFIPIDLSQSTATIDSDFQLSNQLLRFDPFQTTATLTFNTLNDTAYEPSSETVVVGFPDTLEVARISGVASEQQFVATIIDDGDRRPTISFASTAGTFNEGDEFELVASLSDVAQVDVDVPLTLFNSGNVSLSAQSIVIPAGQLEGRISGTVIDDDLSEPQQTFTVAMQSGQQGFPINNRYSLFQGVIKANDAILLDLLQKNVTATEGGNSVQIVATVSELLSTDLVVPLTYTSNDATQGGDFTGPSSIRFRANQAPRVTFVINVTNDQIGESDELVFVNFASDLPDGVQLANPSVGTRLLIEDDDVARLTFISSNSTNSVRDGESYHAENTTIWEDSEPFEVTVSTGGISFASDVSIPLNFSASTRGTTYNRSGADLEGPSNSITLPAGQTTVTFTVTPNGDEIYEATERGYLALGTGDLPGAKLGKTASHRIVILDNDPLVEIETEETTVNEDAGTIEFKVTLSAESNRRARIPFKTYGSATIGDDYTIVSETKSGYRVRSNYVEIEPGERTATIKVKLKDDAVIEGRERIGIWLRPEVGSATLSNATLDGSKYASVLIDVDERPRPTISQVRGKQPGSSSYSSTSTWIREGGSFRIQVSMPTSADRDVWVPVSFPYASGRASTLGFSQDFTTGGLSNGWLKIPAFKKSAYFYLHTIDDLRKEDSEKIRATIGQPVVWDRTGERWVNFGSVGSNYYKFVGIRSSDQETVYCPSGVQYNALAISDGTCVIDAGATTSGPTIANDWTPSSSGSLVIANGYLGSSEVFLDGNFNGQRDFIDLNGDGLRNDDEPLEPLVSTYSDGSFLLDFPAEMDRDGSGVLEADEAQLVAFGGTDPATGITERTRMTAPAGSFVVTPLTTLAGKLVNEHAFDADDAHQRVLDSLQLATFEYWKNSAIAATAAGDMVAAQTYPATIAVNSTAIVIGSYLSELSGSTPEHASDLVYARMADLIQSSDTRLNLDNSLNVADLVNSVAAELGVVADLDVVDVLSQAIADNSRSLYELPVSADLAFLESVSMLKIVARGAMTTDAARLASGDLSVTDFETQYSVENQVTLAGAATVGTIEPVRIAVSDAQIVEGNSGTQFAEFRVAISNFFNAPISVEYSTEDDAATTADGDYEATSGTLTWLPGDDSVQTIQIPVFGDTDVEFDESFDLVLQSAAGGIIQRSIGRGTILADDAMTFELPATTETSEVLVTLDGDQIAIRQDGETILNGSLNKSAAFVLNTAPGPGINLNIDVRRGDTVNRSVKLISNSSDDQLAIDNTLDLNVVHQIVAPTEGSFISEGQAISYQAFSLVSNERSPTFVLQSEVALGTPTTAVASVPALLNLEGSVSRWSLTLNGNEVDSQDSADPFSFTTTSAGLYRLSYSITLEDTTVVSAVQDFDVQPLNEPPTADAGGTYTVEEGGTVILDASASTDPDLPDDVLTYQWDLDGDGVFGETGIEALYGDEVGVTPTLDASTLNGPANLSVSLLITDSFGESSTDTAALDITNAAPMLSVDAADVTLVEGESVSRLVTATDVASDPVLVTASIGDVAPNGDGTWTWTYTGEDDLAETLVTIFAEDDDGGLSEATFNLTVDNAAPVLALLESTSAAENGLARIEGSITDAGQLDTHVITIDWGDGNTSIADLDPVSRTFSAEHLYLDDPNGIDNSEYLVAIQIDDQQPNGLLQSETTLGVSNVPPELSQLTLESWSQQATLGFRLSDVGSLDTHQIFVDWGDGQQTVVDASTGVHQFEHQYAEGGVYDVSLIVTDDDGGTVTETTEAFVTGAVVRDGVLQIIGTTHNDVILINQLGSHHYVTANFLPGWLRTRAFRHSTYTRVEVYGGDGNDWIRASSNITHDMLLFGGDGNDYLQSAKGNDVLIGGDDDDWLNGLSGDDVLIGGHGRDTILAKAGSDLLISGYTSFDSRRDALIAISTEWSSDRSYQDRRDNLLGIAPESQHVTTDDNERIVLTSDGSEQTVFDDEVVDVLIGSRGRDWYFANLGEGDAQDQIANQTLLEEVELLSESI</sequence>
<evidence type="ECO:0000259" key="6">
    <source>
        <dbReference type="PROSITE" id="PS50093"/>
    </source>
</evidence>
<evidence type="ECO:0000256" key="1">
    <source>
        <dbReference type="ARBA" id="ARBA00022729"/>
    </source>
</evidence>
<evidence type="ECO:0000313" key="7">
    <source>
        <dbReference type="EMBL" id="MDM4018670.1"/>
    </source>
</evidence>
<protein>
    <submittedName>
        <fullName evidence="7">Calx-beta domain-containing protein</fullName>
    </submittedName>
</protein>
<organism evidence="7 8">
    <name type="scientific">Roseiconus lacunae</name>
    <dbReference type="NCBI Taxonomy" id="2605694"/>
    <lineage>
        <taxon>Bacteria</taxon>
        <taxon>Pseudomonadati</taxon>
        <taxon>Planctomycetota</taxon>
        <taxon>Planctomycetia</taxon>
        <taxon>Pirellulales</taxon>
        <taxon>Pirellulaceae</taxon>
        <taxon>Roseiconus</taxon>
    </lineage>
</organism>
<dbReference type="RefSeq" id="WP_289166557.1">
    <property type="nucleotide sequence ID" value="NZ_JASZZN010000024.1"/>
</dbReference>
<dbReference type="Pfam" id="PF18911">
    <property type="entry name" value="PKD_4"/>
    <property type="match status" value="1"/>
</dbReference>
<keyword evidence="1" id="KW-0732">Signal</keyword>
<accession>A0ABT7PQ87</accession>
<dbReference type="SUPFAM" id="SSF51120">
    <property type="entry name" value="beta-Roll"/>
    <property type="match status" value="1"/>
</dbReference>
<dbReference type="InterPro" id="IPR006626">
    <property type="entry name" value="PbH1"/>
</dbReference>
<evidence type="ECO:0000313" key="8">
    <source>
        <dbReference type="Proteomes" id="UP001239462"/>
    </source>
</evidence>
<dbReference type="SUPFAM" id="SSF141072">
    <property type="entry name" value="CalX-like"/>
    <property type="match status" value="7"/>
</dbReference>
<dbReference type="InterPro" id="IPR051171">
    <property type="entry name" value="CaCA"/>
</dbReference>
<dbReference type="PROSITE" id="PS00330">
    <property type="entry name" value="HEMOLYSIN_CALCIUM"/>
    <property type="match status" value="2"/>
</dbReference>
<dbReference type="InterPro" id="IPR018511">
    <property type="entry name" value="Hemolysin-typ_Ca-bd_CS"/>
</dbReference>
<keyword evidence="8" id="KW-1185">Reference proteome</keyword>
<evidence type="ECO:0000256" key="4">
    <source>
        <dbReference type="ARBA" id="ARBA00023065"/>
    </source>
</evidence>
<evidence type="ECO:0000256" key="5">
    <source>
        <dbReference type="SAM" id="MobiDB-lite"/>
    </source>
</evidence>
<dbReference type="EMBL" id="JASZZN010000024">
    <property type="protein sequence ID" value="MDM4018670.1"/>
    <property type="molecule type" value="Genomic_DNA"/>
</dbReference>
<dbReference type="CDD" id="cd00146">
    <property type="entry name" value="PKD"/>
    <property type="match status" value="1"/>
</dbReference>
<dbReference type="InterPro" id="IPR001343">
    <property type="entry name" value="Hemolysn_Ca-bd"/>
</dbReference>
<dbReference type="InterPro" id="IPR003644">
    <property type="entry name" value="Calx_beta"/>
</dbReference>
<dbReference type="Pfam" id="PF00353">
    <property type="entry name" value="HemolysinCabind"/>
    <property type="match status" value="1"/>
</dbReference>
<dbReference type="PANTHER" id="PTHR11878">
    <property type="entry name" value="SODIUM/CALCIUM EXCHANGER"/>
    <property type="match status" value="1"/>
</dbReference>
<dbReference type="InterPro" id="IPR038081">
    <property type="entry name" value="CalX-like_sf"/>
</dbReference>
<dbReference type="PANTHER" id="PTHR11878:SF65">
    <property type="entry name" value="NA_CA-EXCHANGE PROTEIN, ISOFORM G"/>
    <property type="match status" value="1"/>
</dbReference>
<keyword evidence="4" id="KW-0406">Ion transport</keyword>
<dbReference type="PROSITE" id="PS50093">
    <property type="entry name" value="PKD"/>
    <property type="match status" value="1"/>
</dbReference>
<keyword evidence="3" id="KW-0106">Calcium</keyword>
<dbReference type="InterPro" id="IPR011049">
    <property type="entry name" value="Serralysin-like_metalloprot_C"/>
</dbReference>
<dbReference type="InterPro" id="IPR000601">
    <property type="entry name" value="PKD_dom"/>
</dbReference>
<keyword evidence="4" id="KW-0813">Transport</keyword>
<dbReference type="SMART" id="SM00237">
    <property type="entry name" value="Calx_beta"/>
    <property type="match status" value="3"/>
</dbReference>
<feature type="region of interest" description="Disordered" evidence="5">
    <location>
        <begin position="683"/>
        <end position="703"/>
    </location>
</feature>
<dbReference type="Gene3D" id="2.60.40.10">
    <property type="entry name" value="Immunoglobulins"/>
    <property type="match status" value="3"/>
</dbReference>
<reference evidence="7 8" key="1">
    <citation type="submission" date="2023-06" db="EMBL/GenBank/DDBJ databases">
        <title>Roseiconus lacunae JC819 isolated from Gulf of Mannar region, Tamil Nadu.</title>
        <authorList>
            <person name="Pk S."/>
            <person name="Ch S."/>
            <person name="Ch V.R."/>
        </authorList>
    </citation>
    <scope>NUCLEOTIDE SEQUENCE [LARGE SCALE GENOMIC DNA]</scope>
    <source>
        <strain evidence="7 8">JC819</strain>
    </source>
</reference>
<gene>
    <name evidence="7" type="ORF">QTN89_24670</name>
</gene>
<keyword evidence="2" id="KW-0677">Repeat</keyword>
<dbReference type="SMART" id="SM00710">
    <property type="entry name" value="PbH1"/>
    <property type="match status" value="13"/>
</dbReference>
<evidence type="ECO:0000256" key="2">
    <source>
        <dbReference type="ARBA" id="ARBA00022737"/>
    </source>
</evidence>
<comment type="caution">
    <text evidence="7">The sequence shown here is derived from an EMBL/GenBank/DDBJ whole genome shotgun (WGS) entry which is preliminary data.</text>
</comment>
<name>A0ABT7PQ87_9BACT</name>
<dbReference type="SUPFAM" id="SSF49299">
    <property type="entry name" value="PKD domain"/>
    <property type="match status" value="1"/>
</dbReference>
<feature type="domain" description="PKD" evidence="6">
    <location>
        <begin position="3999"/>
        <end position="4050"/>
    </location>
</feature>
<dbReference type="Gene3D" id="2.60.40.2030">
    <property type="match status" value="6"/>
</dbReference>